<dbReference type="OrthoDB" id="5243563at2"/>
<evidence type="ECO:0000313" key="18">
    <source>
        <dbReference type="Proteomes" id="UP000297447"/>
    </source>
</evidence>
<feature type="transmembrane region" description="Helical" evidence="14">
    <location>
        <begin position="25"/>
        <end position="44"/>
    </location>
</feature>
<keyword evidence="11 14" id="KW-0066">ATP synthesis</keyword>
<dbReference type="Proteomes" id="UP000297447">
    <property type="component" value="Unassembled WGS sequence"/>
</dbReference>
<keyword evidence="6 14" id="KW-0812">Transmembrane</keyword>
<keyword evidence="16" id="KW-0175">Coiled coil</keyword>
<comment type="similarity">
    <text evidence="2 14 15">Belongs to the ATPase B chain family.</text>
</comment>
<dbReference type="GO" id="GO:0045259">
    <property type="term" value="C:proton-transporting ATP synthase complex"/>
    <property type="evidence" value="ECO:0007669"/>
    <property type="project" value="UniProtKB-KW"/>
</dbReference>
<evidence type="ECO:0000256" key="6">
    <source>
        <dbReference type="ARBA" id="ARBA00022692"/>
    </source>
</evidence>
<dbReference type="InterPro" id="IPR005864">
    <property type="entry name" value="ATP_synth_F0_bsu_bac"/>
</dbReference>
<evidence type="ECO:0000256" key="2">
    <source>
        <dbReference type="ARBA" id="ARBA00005513"/>
    </source>
</evidence>
<evidence type="ECO:0000256" key="8">
    <source>
        <dbReference type="ARBA" id="ARBA00022989"/>
    </source>
</evidence>
<dbReference type="Gene3D" id="1.20.5.620">
    <property type="entry name" value="F1F0 ATP synthase subunit B, membrane domain"/>
    <property type="match status" value="1"/>
</dbReference>
<dbReference type="InterPro" id="IPR028987">
    <property type="entry name" value="ATP_synth_B-like_membr_sf"/>
</dbReference>
<evidence type="ECO:0000256" key="14">
    <source>
        <dbReference type="HAMAP-Rule" id="MF_01398"/>
    </source>
</evidence>
<evidence type="ECO:0000313" key="17">
    <source>
        <dbReference type="EMBL" id="TFD49029.1"/>
    </source>
</evidence>
<dbReference type="AlphaFoldDB" id="A0A4R8ZZ82"/>
<evidence type="ECO:0000256" key="15">
    <source>
        <dbReference type="RuleBase" id="RU003848"/>
    </source>
</evidence>
<dbReference type="InterPro" id="IPR050059">
    <property type="entry name" value="ATP_synthase_B_chain"/>
</dbReference>
<keyword evidence="8 14" id="KW-1133">Transmembrane helix</keyword>
<evidence type="ECO:0000256" key="11">
    <source>
        <dbReference type="ARBA" id="ARBA00023310"/>
    </source>
</evidence>
<evidence type="ECO:0000256" key="10">
    <source>
        <dbReference type="ARBA" id="ARBA00023136"/>
    </source>
</evidence>
<evidence type="ECO:0000256" key="4">
    <source>
        <dbReference type="ARBA" id="ARBA00022475"/>
    </source>
</evidence>
<protein>
    <recommendedName>
        <fullName evidence="14">ATP synthase subunit b</fullName>
    </recommendedName>
    <alternativeName>
        <fullName evidence="14">ATP synthase F(0) sector subunit b</fullName>
    </alternativeName>
    <alternativeName>
        <fullName evidence="14">ATPase subunit I</fullName>
    </alternativeName>
    <alternativeName>
        <fullName evidence="14">F-type ATPase subunit b</fullName>
        <shortName evidence="14">F-ATPase subunit b</shortName>
    </alternativeName>
</protein>
<evidence type="ECO:0000256" key="7">
    <source>
        <dbReference type="ARBA" id="ARBA00022781"/>
    </source>
</evidence>
<dbReference type="NCBIfam" id="NF004412">
    <property type="entry name" value="PRK05759.1-3"/>
    <property type="match status" value="1"/>
</dbReference>
<comment type="subunit">
    <text evidence="13 14">F-type ATPases have 2 components, F(1) - the catalytic core - and F(0) - the membrane proton channel. F(1) has five subunits: alpha(3), beta(3), gamma(1), delta(1), epsilon(1). F(0) has three main subunits: a(1), b(2) and c(10-14). The alpha and beta chains form an alternating ring which encloses part of the gamma chain. F(1) is attached to F(0) by a central stalk formed by the gamma and epsilon chains, while a peripheral stalk is formed by the delta and b chains.</text>
</comment>
<dbReference type="Pfam" id="PF00430">
    <property type="entry name" value="ATP-synt_B"/>
    <property type="match status" value="1"/>
</dbReference>
<feature type="coiled-coil region" evidence="16">
    <location>
        <begin position="62"/>
        <end position="96"/>
    </location>
</feature>
<evidence type="ECO:0000256" key="9">
    <source>
        <dbReference type="ARBA" id="ARBA00023065"/>
    </source>
</evidence>
<sequence>MLHAVIAAATEEAAPNPLIPEIYDIIWSAVCFVVILFFFWKFALPKMQKLLDDRAEAIEGNIAKADDAQRKAEAALEQYTAQLVGARAEAGQIRDQARTDGQRIVAEHKEQASAEANRIAATAKTQIEAERQAAVVSLRSEVGTLAIDLASGVIGESLTDDAKASAIVDRFLAELEATELEATSNASTASTAGKN</sequence>
<keyword evidence="18" id="KW-1185">Reference proteome</keyword>
<keyword evidence="5 14" id="KW-0138">CF(0)</keyword>
<evidence type="ECO:0000256" key="13">
    <source>
        <dbReference type="ARBA" id="ARBA00025830"/>
    </source>
</evidence>
<dbReference type="InterPro" id="IPR002146">
    <property type="entry name" value="ATP_synth_b/b'su_bac/chlpt"/>
</dbReference>
<dbReference type="EMBL" id="SOHE01000053">
    <property type="protein sequence ID" value="TFD49029.1"/>
    <property type="molecule type" value="Genomic_DNA"/>
</dbReference>
<dbReference type="GO" id="GO:0046933">
    <property type="term" value="F:proton-transporting ATP synthase activity, rotational mechanism"/>
    <property type="evidence" value="ECO:0007669"/>
    <property type="project" value="UniProtKB-UniRule"/>
</dbReference>
<dbReference type="PANTHER" id="PTHR33445:SF1">
    <property type="entry name" value="ATP SYNTHASE SUBUNIT B"/>
    <property type="match status" value="1"/>
</dbReference>
<keyword evidence="4 14" id="KW-1003">Cell membrane</keyword>
<keyword evidence="9 14" id="KW-0406">Ion transport</keyword>
<gene>
    <name evidence="14" type="primary">atpF</name>
    <name evidence="17" type="ORF">E3T55_12710</name>
</gene>
<evidence type="ECO:0000256" key="12">
    <source>
        <dbReference type="ARBA" id="ARBA00025198"/>
    </source>
</evidence>
<accession>A0A4R8ZZ82</accession>
<evidence type="ECO:0000256" key="1">
    <source>
        <dbReference type="ARBA" id="ARBA00004162"/>
    </source>
</evidence>
<dbReference type="NCBIfam" id="TIGR01144">
    <property type="entry name" value="ATP_synt_b"/>
    <property type="match status" value="1"/>
</dbReference>
<dbReference type="GO" id="GO:0005886">
    <property type="term" value="C:plasma membrane"/>
    <property type="evidence" value="ECO:0007669"/>
    <property type="project" value="UniProtKB-SubCell"/>
</dbReference>
<dbReference type="RefSeq" id="WP_134520053.1">
    <property type="nucleotide sequence ID" value="NZ_SOHE01000053.1"/>
</dbReference>
<dbReference type="SUPFAM" id="SSF81573">
    <property type="entry name" value="F1F0 ATP synthase subunit B, membrane domain"/>
    <property type="match status" value="1"/>
</dbReference>
<keyword evidence="7 14" id="KW-0375">Hydrogen ion transport</keyword>
<evidence type="ECO:0000256" key="16">
    <source>
        <dbReference type="SAM" id="Coils"/>
    </source>
</evidence>
<evidence type="ECO:0000256" key="5">
    <source>
        <dbReference type="ARBA" id="ARBA00022547"/>
    </source>
</evidence>
<dbReference type="GO" id="GO:0046961">
    <property type="term" value="F:proton-transporting ATPase activity, rotational mechanism"/>
    <property type="evidence" value="ECO:0007669"/>
    <property type="project" value="TreeGrafter"/>
</dbReference>
<comment type="caution">
    <text evidence="17">The sequence shown here is derived from an EMBL/GenBank/DDBJ whole genome shotgun (WGS) entry which is preliminary data.</text>
</comment>
<reference evidence="17 18" key="1">
    <citation type="submission" date="2019-03" db="EMBL/GenBank/DDBJ databases">
        <title>Genomics of glacier-inhabiting Cryobacterium strains.</title>
        <authorList>
            <person name="Liu Q."/>
            <person name="Xin Y.-H."/>
        </authorList>
    </citation>
    <scope>NUCLEOTIDE SEQUENCE [LARGE SCALE GENOMIC DNA]</scope>
    <source>
        <strain evidence="17 18">Hh14</strain>
    </source>
</reference>
<comment type="function">
    <text evidence="14">Component of the F(0) channel, it forms part of the peripheral stalk, linking F(1) to F(0).</text>
</comment>
<comment type="function">
    <text evidence="12 14">F(1)F(0) ATP synthase produces ATP from ADP in the presence of a proton or sodium gradient. F-type ATPases consist of two structural domains, F(1) containing the extramembraneous catalytic core and F(0) containing the membrane proton channel, linked together by a central stalk and a peripheral stalk. During catalysis, ATP synthesis in the catalytic domain of F(1) is coupled via a rotary mechanism of the central stalk subunits to proton translocation.</text>
</comment>
<keyword evidence="10 14" id="KW-0472">Membrane</keyword>
<organism evidence="17 18">
    <name type="scientific">Cryobacterium frigoriphilum</name>
    <dbReference type="NCBI Taxonomy" id="1259150"/>
    <lineage>
        <taxon>Bacteria</taxon>
        <taxon>Bacillati</taxon>
        <taxon>Actinomycetota</taxon>
        <taxon>Actinomycetes</taxon>
        <taxon>Micrococcales</taxon>
        <taxon>Microbacteriaceae</taxon>
        <taxon>Cryobacterium</taxon>
    </lineage>
</organism>
<comment type="subcellular location">
    <subcellularLocation>
        <location evidence="1 14">Cell membrane</location>
        <topology evidence="1 14">Single-pass membrane protein</topology>
    </subcellularLocation>
</comment>
<dbReference type="CDD" id="cd06503">
    <property type="entry name" value="ATP-synt_Fo_b"/>
    <property type="match status" value="1"/>
</dbReference>
<dbReference type="HAMAP" id="MF_01398">
    <property type="entry name" value="ATP_synth_b_bprime"/>
    <property type="match status" value="1"/>
</dbReference>
<dbReference type="PANTHER" id="PTHR33445">
    <property type="entry name" value="ATP SYNTHASE SUBUNIT B', CHLOROPLASTIC"/>
    <property type="match status" value="1"/>
</dbReference>
<proteinExistence type="inferred from homology"/>
<evidence type="ECO:0000256" key="3">
    <source>
        <dbReference type="ARBA" id="ARBA00022448"/>
    </source>
</evidence>
<keyword evidence="3 14" id="KW-0813">Transport</keyword>
<name>A0A4R8ZZ82_9MICO</name>